<organism evidence="1">
    <name type="scientific">Catovirus CTV1</name>
    <dbReference type="NCBI Taxonomy" id="1977631"/>
    <lineage>
        <taxon>Viruses</taxon>
        <taxon>Varidnaviria</taxon>
        <taxon>Bamfordvirae</taxon>
        <taxon>Nucleocytoviricota</taxon>
        <taxon>Megaviricetes</taxon>
        <taxon>Imitervirales</taxon>
        <taxon>Mimiviridae</taxon>
        <taxon>Klosneuvirinae</taxon>
        <taxon>Catovirus</taxon>
    </lineage>
</organism>
<reference evidence="1" key="1">
    <citation type="journal article" date="2017" name="Science">
        <title>Giant viruses with an expanded complement of translation system components.</title>
        <authorList>
            <person name="Schulz F."/>
            <person name="Yutin N."/>
            <person name="Ivanova N.N."/>
            <person name="Ortega D.R."/>
            <person name="Lee T.K."/>
            <person name="Vierheilig J."/>
            <person name="Daims H."/>
            <person name="Horn M."/>
            <person name="Wagner M."/>
            <person name="Jensen G.J."/>
            <person name="Kyrpides N.C."/>
            <person name="Koonin E.V."/>
            <person name="Woyke T."/>
        </authorList>
    </citation>
    <scope>NUCLEOTIDE SEQUENCE</scope>
    <source>
        <strain evidence="1">CTV1</strain>
    </source>
</reference>
<name>A0A1V0SAH7_9VIRU</name>
<protein>
    <submittedName>
        <fullName evidence="1">Uncharacterized protein</fullName>
    </submittedName>
</protein>
<accession>A0A1V0SAH7</accession>
<evidence type="ECO:0000313" key="1">
    <source>
        <dbReference type="EMBL" id="ARF08691.1"/>
    </source>
</evidence>
<gene>
    <name evidence="1" type="ORF">Catovirus_1_741</name>
</gene>
<proteinExistence type="predicted"/>
<sequence>MILINIMKVALCLYGQPRFYNSASYECLKKEIRDKYDTDIFIHTWFKKDFKFTCAPWSYLGEVVMPDNTVSDIIELYKPKKIVVDEPGSIDFSEYDQPITGDPKNDYLTKNMPQMFYSIYKSHSLMKEYAEENNIKYDFVIKARLDTVVYNLPDFKEFKEGVIYVPHMDFLHSRGLITDNFSISDYEIALRISEIYLQLKKYNYCSYSPESTVSDFCRSNNIITCGMNFQVGLSRKWQK</sequence>
<dbReference type="EMBL" id="KY684083">
    <property type="protein sequence ID" value="ARF08691.1"/>
    <property type="molecule type" value="Genomic_DNA"/>
</dbReference>